<feature type="compositionally biased region" description="Polar residues" evidence="1">
    <location>
        <begin position="51"/>
        <end position="67"/>
    </location>
</feature>
<gene>
    <name evidence="2" type="ORF">PAXINDRAFT_101117</name>
</gene>
<dbReference type="Proteomes" id="UP000053647">
    <property type="component" value="Unassembled WGS sequence"/>
</dbReference>
<evidence type="ECO:0000313" key="2">
    <source>
        <dbReference type="EMBL" id="KIJ12649.1"/>
    </source>
</evidence>
<reference evidence="3" key="2">
    <citation type="submission" date="2015-01" db="EMBL/GenBank/DDBJ databases">
        <title>Evolutionary Origins and Diversification of the Mycorrhizal Mutualists.</title>
        <authorList>
            <consortium name="DOE Joint Genome Institute"/>
            <consortium name="Mycorrhizal Genomics Consortium"/>
            <person name="Kohler A."/>
            <person name="Kuo A."/>
            <person name="Nagy L.G."/>
            <person name="Floudas D."/>
            <person name="Copeland A."/>
            <person name="Barry K.W."/>
            <person name="Cichocki N."/>
            <person name="Veneault-Fourrey C."/>
            <person name="LaButti K."/>
            <person name="Lindquist E.A."/>
            <person name="Lipzen A."/>
            <person name="Lundell T."/>
            <person name="Morin E."/>
            <person name="Murat C."/>
            <person name="Riley R."/>
            <person name="Ohm R."/>
            <person name="Sun H."/>
            <person name="Tunlid A."/>
            <person name="Henrissat B."/>
            <person name="Grigoriev I.V."/>
            <person name="Hibbett D.S."/>
            <person name="Martin F."/>
        </authorList>
    </citation>
    <scope>NUCLEOTIDE SEQUENCE [LARGE SCALE GENOMIC DNA]</scope>
    <source>
        <strain evidence="3">ATCC 200175</strain>
    </source>
</reference>
<dbReference type="OrthoDB" id="341353at2759"/>
<dbReference type="AlphaFoldDB" id="A0A0C9SUE7"/>
<keyword evidence="3" id="KW-1185">Reference proteome</keyword>
<accession>A0A0C9SUE7</accession>
<dbReference type="EMBL" id="KN819361">
    <property type="protein sequence ID" value="KIJ12649.1"/>
    <property type="molecule type" value="Genomic_DNA"/>
</dbReference>
<organism evidence="2 3">
    <name type="scientific">Paxillus involutus ATCC 200175</name>
    <dbReference type="NCBI Taxonomy" id="664439"/>
    <lineage>
        <taxon>Eukaryota</taxon>
        <taxon>Fungi</taxon>
        <taxon>Dikarya</taxon>
        <taxon>Basidiomycota</taxon>
        <taxon>Agaricomycotina</taxon>
        <taxon>Agaricomycetes</taxon>
        <taxon>Agaricomycetidae</taxon>
        <taxon>Boletales</taxon>
        <taxon>Paxilineae</taxon>
        <taxon>Paxillaceae</taxon>
        <taxon>Paxillus</taxon>
    </lineage>
</organism>
<evidence type="ECO:0000313" key="3">
    <source>
        <dbReference type="Proteomes" id="UP000053647"/>
    </source>
</evidence>
<evidence type="ECO:0000256" key="1">
    <source>
        <dbReference type="SAM" id="MobiDB-lite"/>
    </source>
</evidence>
<name>A0A0C9SUE7_PAXIN</name>
<sequence length="141" mass="15956">MACTFPLRAHWFSECIKDFIKRAEMQRPVPETKVVNPRSVLERPSTPTPSGPMSHSSMYGSRCGTPSSRAGYGHVGWENRRRMVPPVATDDGLDGVVEAFNCLPLAVPSDSHYRYHNDDKNHLYPLRDDDLVYAYMRICGI</sequence>
<protein>
    <submittedName>
        <fullName evidence="2">Unplaced genomic scaffold PAXINscaffold_39, whole genome shotgun sequence</fullName>
    </submittedName>
</protein>
<proteinExistence type="predicted"/>
<feature type="region of interest" description="Disordered" evidence="1">
    <location>
        <begin position="38"/>
        <end position="67"/>
    </location>
</feature>
<dbReference type="HOGENOM" id="CLU_1917709_0_0_1"/>
<reference evidence="2 3" key="1">
    <citation type="submission" date="2014-06" db="EMBL/GenBank/DDBJ databases">
        <authorList>
            <consortium name="DOE Joint Genome Institute"/>
            <person name="Kuo A."/>
            <person name="Kohler A."/>
            <person name="Nagy L.G."/>
            <person name="Floudas D."/>
            <person name="Copeland A."/>
            <person name="Barry K.W."/>
            <person name="Cichocki N."/>
            <person name="Veneault-Fourrey C."/>
            <person name="LaButti K."/>
            <person name="Lindquist E.A."/>
            <person name="Lipzen A."/>
            <person name="Lundell T."/>
            <person name="Morin E."/>
            <person name="Murat C."/>
            <person name="Sun H."/>
            <person name="Tunlid A."/>
            <person name="Henrissat B."/>
            <person name="Grigoriev I.V."/>
            <person name="Hibbett D.S."/>
            <person name="Martin F."/>
            <person name="Nordberg H.P."/>
            <person name="Cantor M.N."/>
            <person name="Hua S.X."/>
        </authorList>
    </citation>
    <scope>NUCLEOTIDE SEQUENCE [LARGE SCALE GENOMIC DNA]</scope>
    <source>
        <strain evidence="2 3">ATCC 200175</strain>
    </source>
</reference>